<evidence type="ECO:0000259" key="1">
    <source>
        <dbReference type="Pfam" id="PF06114"/>
    </source>
</evidence>
<reference evidence="2 3" key="1">
    <citation type="submission" date="2016-02" db="EMBL/GenBank/DDBJ databases">
        <title>Genome sequence of Clostridium thermobutyricum DSM 4928.</title>
        <authorList>
            <person name="Poehlein A."/>
            <person name="Daniel R."/>
        </authorList>
    </citation>
    <scope>NUCLEOTIDE SEQUENCE [LARGE SCALE GENOMIC DNA]</scope>
    <source>
        <strain evidence="2 3">DSM 4928</strain>
    </source>
</reference>
<accession>A0A1V4SUQ5</accession>
<dbReference type="EMBL" id="LTAY01000040">
    <property type="protein sequence ID" value="OPX47655.1"/>
    <property type="molecule type" value="Genomic_DNA"/>
</dbReference>
<organism evidence="2 3">
    <name type="scientific">Clostridium thermobutyricum DSM 4928</name>
    <dbReference type="NCBI Taxonomy" id="1121339"/>
    <lineage>
        <taxon>Bacteria</taxon>
        <taxon>Bacillati</taxon>
        <taxon>Bacillota</taxon>
        <taxon>Clostridia</taxon>
        <taxon>Eubacteriales</taxon>
        <taxon>Clostridiaceae</taxon>
        <taxon>Clostridium</taxon>
    </lineage>
</organism>
<comment type="caution">
    <text evidence="2">The sequence shown here is derived from an EMBL/GenBank/DDBJ whole genome shotgun (WGS) entry which is preliminary data.</text>
</comment>
<gene>
    <name evidence="2" type="ORF">CLTHE_16910</name>
</gene>
<dbReference type="Proteomes" id="UP000191448">
    <property type="component" value="Unassembled WGS sequence"/>
</dbReference>
<dbReference type="AlphaFoldDB" id="A0A1V4SUQ5"/>
<proteinExistence type="predicted"/>
<dbReference type="InterPro" id="IPR010359">
    <property type="entry name" value="IrrE_HExxH"/>
</dbReference>
<protein>
    <recommendedName>
        <fullName evidence="1">IrrE N-terminal-like domain-containing protein</fullName>
    </recommendedName>
</protein>
<feature type="domain" description="IrrE N-terminal-like" evidence="1">
    <location>
        <begin position="79"/>
        <end position="188"/>
    </location>
</feature>
<evidence type="ECO:0000313" key="3">
    <source>
        <dbReference type="Proteomes" id="UP000191448"/>
    </source>
</evidence>
<dbReference type="Pfam" id="PF06114">
    <property type="entry name" value="Peptidase_M78"/>
    <property type="match status" value="1"/>
</dbReference>
<evidence type="ECO:0000313" key="2">
    <source>
        <dbReference type="EMBL" id="OPX47655.1"/>
    </source>
</evidence>
<name>A0A1V4SUQ5_9CLOT</name>
<sequence length="194" mass="22822">MFIIFDSIILINNPKRGDIMYTKEKSNIEYIANKTRRCLKIQSNKIDIYSVIDKLDIKLQKSNYVPKASFGRIKRVKNSFVLKLPANLTECQQRIYIAKEIGHLLLHLGYNIENKDIRYTRKIEFGKISLFELQEQAKFFSYAFLLPKAELKEVLEKNIISIGDTINYNFETVAKEFGLEERFVKDRIKLLESE</sequence>